<gene>
    <name evidence="6" type="ORF">H312_01475</name>
</gene>
<dbReference type="Proteomes" id="UP000030655">
    <property type="component" value="Unassembled WGS sequence"/>
</dbReference>
<evidence type="ECO:0000256" key="2">
    <source>
        <dbReference type="ARBA" id="ARBA00022980"/>
    </source>
</evidence>
<dbReference type="PANTHER" id="PTHR12650:SF15">
    <property type="entry name" value="RIBOSOMAL PROTEIN S30, ISOFORM A"/>
    <property type="match status" value="1"/>
</dbReference>
<comment type="similarity">
    <text evidence="1 4">Belongs to the eukaryotic ribosomal protein eS30 family.</text>
</comment>
<dbReference type="OrthoDB" id="199599at2759"/>
<reference evidence="6 7" key="2">
    <citation type="submission" date="2014-03" db="EMBL/GenBank/DDBJ databases">
        <title>The Genome Sequence of Anncaliia algerae insect isolate PRA339.</title>
        <authorList>
            <consortium name="The Broad Institute Genome Sequencing Platform"/>
            <consortium name="The Broad Institute Genome Sequencing Center for Infectious Disease"/>
            <person name="Cuomo C."/>
            <person name="Becnel J."/>
            <person name="Sanscrainte N."/>
            <person name="Walker B."/>
            <person name="Young S.K."/>
            <person name="Zeng Q."/>
            <person name="Gargeya S."/>
            <person name="Fitzgerald M."/>
            <person name="Haas B."/>
            <person name="Abouelleil A."/>
            <person name="Alvarado L."/>
            <person name="Arachchi H.M."/>
            <person name="Berlin A.M."/>
            <person name="Chapman S.B."/>
            <person name="Dewar J."/>
            <person name="Goldberg J."/>
            <person name="Griggs A."/>
            <person name="Gujja S."/>
            <person name="Hansen M."/>
            <person name="Howarth C."/>
            <person name="Imamovic A."/>
            <person name="Larimer J."/>
            <person name="McCowan C."/>
            <person name="Murphy C."/>
            <person name="Neiman D."/>
            <person name="Pearson M."/>
            <person name="Priest M."/>
            <person name="Roberts A."/>
            <person name="Saif S."/>
            <person name="Shea T."/>
            <person name="Sisk P."/>
            <person name="Sykes S."/>
            <person name="Wortman J."/>
            <person name="Nusbaum C."/>
            <person name="Birren B."/>
        </authorList>
    </citation>
    <scope>NUCLEOTIDE SEQUENCE [LARGE SCALE GENOMIC DNA]</scope>
    <source>
        <strain evidence="6 7">PRA339</strain>
    </source>
</reference>
<keyword evidence="2 4" id="KW-0689">Ribosomal protein</keyword>
<dbReference type="PANTHER" id="PTHR12650">
    <property type="entry name" value="40S RIBOSOMAL PROTEIN S30/UBIQUITIN-LIKE PROTEIN FUBI"/>
    <property type="match status" value="1"/>
</dbReference>
<protein>
    <recommendedName>
        <fullName evidence="4">40S ribosomal protein S30</fullName>
    </recommendedName>
</protein>
<dbReference type="Pfam" id="PF04758">
    <property type="entry name" value="Ribosomal_S30"/>
    <property type="match status" value="1"/>
</dbReference>
<keyword evidence="3 4" id="KW-0687">Ribonucleoprotein</keyword>
<dbReference type="STRING" id="1288291.A0A059F2A3"/>
<evidence type="ECO:0000256" key="4">
    <source>
        <dbReference type="RuleBase" id="RU364011"/>
    </source>
</evidence>
<evidence type="ECO:0000256" key="5">
    <source>
        <dbReference type="SAM" id="MobiDB-lite"/>
    </source>
</evidence>
<evidence type="ECO:0000256" key="3">
    <source>
        <dbReference type="ARBA" id="ARBA00023274"/>
    </source>
</evidence>
<evidence type="ECO:0000256" key="1">
    <source>
        <dbReference type="ARBA" id="ARBA00008450"/>
    </source>
</evidence>
<accession>A0A059F2A3</accession>
<reference evidence="7" key="1">
    <citation type="submission" date="2013-02" db="EMBL/GenBank/DDBJ databases">
        <authorList>
            <consortium name="The Broad Institute Genome Sequencing Platform"/>
            <person name="Cuomo C."/>
            <person name="Becnel J."/>
            <person name="Sanscrainte N."/>
            <person name="Walker B."/>
            <person name="Young S.K."/>
            <person name="Zeng Q."/>
            <person name="Gargeya S."/>
            <person name="Fitzgerald M."/>
            <person name="Haas B."/>
            <person name="Abouelleil A."/>
            <person name="Alvarado L."/>
            <person name="Arachchi H.M."/>
            <person name="Berlin A.M."/>
            <person name="Chapman S.B."/>
            <person name="Dewar J."/>
            <person name="Goldberg J."/>
            <person name="Griggs A."/>
            <person name="Gujja S."/>
            <person name="Hansen M."/>
            <person name="Howarth C."/>
            <person name="Imamovic A."/>
            <person name="Larimer J."/>
            <person name="McCowan C."/>
            <person name="Murphy C."/>
            <person name="Neiman D."/>
            <person name="Pearson M."/>
            <person name="Priest M."/>
            <person name="Roberts A."/>
            <person name="Saif S."/>
            <person name="Shea T."/>
            <person name="Sisk P."/>
            <person name="Sykes S."/>
            <person name="Wortman J."/>
            <person name="Nusbaum C."/>
            <person name="Birren B."/>
        </authorList>
    </citation>
    <scope>NUCLEOTIDE SEQUENCE [LARGE SCALE GENOMIC DNA]</scope>
    <source>
        <strain evidence="7">PRA339</strain>
    </source>
</reference>
<feature type="non-terminal residue" evidence="6">
    <location>
        <position position="1"/>
    </location>
</feature>
<organism evidence="6 7">
    <name type="scientific">Anncaliia algerae PRA339</name>
    <dbReference type="NCBI Taxonomy" id="1288291"/>
    <lineage>
        <taxon>Eukaryota</taxon>
        <taxon>Fungi</taxon>
        <taxon>Fungi incertae sedis</taxon>
        <taxon>Microsporidia</taxon>
        <taxon>Tubulinosematoidea</taxon>
        <taxon>Tubulinosematidae</taxon>
        <taxon>Anncaliia</taxon>
    </lineage>
</organism>
<dbReference type="InterPro" id="IPR006846">
    <property type="entry name" value="Ribosomal_eS30"/>
</dbReference>
<dbReference type="VEuPathDB" id="MicrosporidiaDB:H312_01475"/>
<evidence type="ECO:0000313" key="7">
    <source>
        <dbReference type="Proteomes" id="UP000030655"/>
    </source>
</evidence>
<evidence type="ECO:0000313" key="6">
    <source>
        <dbReference type="EMBL" id="KCZ81109.1"/>
    </source>
</evidence>
<name>A0A059F2A3_9MICR</name>
<proteinExistence type="inferred from homology"/>
<sequence>SKGSIARAGKVKNQTPKVDKQEKQRRVTGRARKRELYEKRKSLDLFETRKIKFNPQAH</sequence>
<feature type="region of interest" description="Disordered" evidence="5">
    <location>
        <begin position="1"/>
        <end position="35"/>
    </location>
</feature>
<dbReference type="EMBL" id="KK365150">
    <property type="protein sequence ID" value="KCZ81109.1"/>
    <property type="molecule type" value="Genomic_DNA"/>
</dbReference>
<dbReference type="HOGENOM" id="CLU_010412_5_4_1"/>
<dbReference type="GO" id="GO:0006412">
    <property type="term" value="P:translation"/>
    <property type="evidence" value="ECO:0007669"/>
    <property type="project" value="InterPro"/>
</dbReference>
<dbReference type="GO" id="GO:0003735">
    <property type="term" value="F:structural constituent of ribosome"/>
    <property type="evidence" value="ECO:0007669"/>
    <property type="project" value="UniProtKB-UniRule"/>
</dbReference>
<dbReference type="AlphaFoldDB" id="A0A059F2A3"/>
<dbReference type="GO" id="GO:0022627">
    <property type="term" value="C:cytosolic small ribosomal subunit"/>
    <property type="evidence" value="ECO:0007669"/>
    <property type="project" value="TreeGrafter"/>
</dbReference>
<keyword evidence="7" id="KW-1185">Reference proteome</keyword>